<proteinExistence type="predicted"/>
<reference evidence="1 2" key="1">
    <citation type="journal article" date="2024" name="BMC Genomics">
        <title>De novo assembly and annotation of Popillia japonica's genome with initial clues to its potential as an invasive pest.</title>
        <authorList>
            <person name="Cucini C."/>
            <person name="Boschi S."/>
            <person name="Funari R."/>
            <person name="Cardaioli E."/>
            <person name="Iannotti N."/>
            <person name="Marturano G."/>
            <person name="Paoli F."/>
            <person name="Bruttini M."/>
            <person name="Carapelli A."/>
            <person name="Frati F."/>
            <person name="Nardi F."/>
        </authorList>
    </citation>
    <scope>NUCLEOTIDE SEQUENCE [LARGE SCALE GENOMIC DNA]</scope>
    <source>
        <strain evidence="1">DMR45628</strain>
    </source>
</reference>
<dbReference type="AlphaFoldDB" id="A0AAW1MJ56"/>
<evidence type="ECO:0000313" key="2">
    <source>
        <dbReference type="Proteomes" id="UP001458880"/>
    </source>
</evidence>
<dbReference type="EMBL" id="JASPKY010000042">
    <property type="protein sequence ID" value="KAK9746094.1"/>
    <property type="molecule type" value="Genomic_DNA"/>
</dbReference>
<protein>
    <submittedName>
        <fullName evidence="1">Uncharacterized protein</fullName>
    </submittedName>
</protein>
<sequence>MPPDAVYTFNALNRWGPGMPPDAVYTFNALNRCPRLLLLTERIPQDNSFSFAAFSSELCNLIAAFSSELCNLIATERIQLCASLICLSQFPKNDKVSRGRVPKNDKVSRGRVQARITFTSTVSSGECLSGVFITVDISRVSSANCHAVLIKPTRQAFKLAIYSKMV</sequence>
<accession>A0AAW1MJ56</accession>
<comment type="caution">
    <text evidence="1">The sequence shown here is derived from an EMBL/GenBank/DDBJ whole genome shotgun (WGS) entry which is preliminary data.</text>
</comment>
<organism evidence="1 2">
    <name type="scientific">Popillia japonica</name>
    <name type="common">Japanese beetle</name>
    <dbReference type="NCBI Taxonomy" id="7064"/>
    <lineage>
        <taxon>Eukaryota</taxon>
        <taxon>Metazoa</taxon>
        <taxon>Ecdysozoa</taxon>
        <taxon>Arthropoda</taxon>
        <taxon>Hexapoda</taxon>
        <taxon>Insecta</taxon>
        <taxon>Pterygota</taxon>
        <taxon>Neoptera</taxon>
        <taxon>Endopterygota</taxon>
        <taxon>Coleoptera</taxon>
        <taxon>Polyphaga</taxon>
        <taxon>Scarabaeiformia</taxon>
        <taxon>Scarabaeidae</taxon>
        <taxon>Rutelinae</taxon>
        <taxon>Popillia</taxon>
    </lineage>
</organism>
<dbReference type="Proteomes" id="UP001458880">
    <property type="component" value="Unassembled WGS sequence"/>
</dbReference>
<name>A0AAW1MJ56_POPJA</name>
<gene>
    <name evidence="1" type="ORF">QE152_g6358</name>
</gene>
<keyword evidence="2" id="KW-1185">Reference proteome</keyword>
<evidence type="ECO:0000313" key="1">
    <source>
        <dbReference type="EMBL" id="KAK9746094.1"/>
    </source>
</evidence>